<protein>
    <submittedName>
        <fullName evidence="2">Uncharacterized protein</fullName>
    </submittedName>
</protein>
<evidence type="ECO:0000313" key="3">
    <source>
        <dbReference type="Proteomes" id="UP001304895"/>
    </source>
</evidence>
<dbReference type="Proteomes" id="UP001304895">
    <property type="component" value="Unassembled WGS sequence"/>
</dbReference>
<accession>A0AAN6UGG2</accession>
<dbReference type="EMBL" id="MU853419">
    <property type="protein sequence ID" value="KAK4132176.1"/>
    <property type="molecule type" value="Genomic_DNA"/>
</dbReference>
<comment type="caution">
    <text evidence="2">The sequence shown here is derived from an EMBL/GenBank/DDBJ whole genome shotgun (WGS) entry which is preliminary data.</text>
</comment>
<gene>
    <name evidence="2" type="ORF">BT67DRAFT_92940</name>
</gene>
<feature type="region of interest" description="Disordered" evidence="1">
    <location>
        <begin position="114"/>
        <end position="179"/>
    </location>
</feature>
<feature type="region of interest" description="Disordered" evidence="1">
    <location>
        <begin position="1"/>
        <end position="27"/>
    </location>
</feature>
<proteinExistence type="predicted"/>
<dbReference type="AlphaFoldDB" id="A0AAN6UGG2"/>
<feature type="compositionally biased region" description="Basic residues" evidence="1">
    <location>
        <begin position="1"/>
        <end position="12"/>
    </location>
</feature>
<evidence type="ECO:0000313" key="2">
    <source>
        <dbReference type="EMBL" id="KAK4132176.1"/>
    </source>
</evidence>
<evidence type="ECO:0000256" key="1">
    <source>
        <dbReference type="SAM" id="MobiDB-lite"/>
    </source>
</evidence>
<sequence>MMRSQPGRHQHVKPGNALEWSSKSRFPRHANSQARSFRARPVSLPLSLHPALANAAWLASRPAVRRQTPKCRHPDRQPACCSGPTVDLCCRNHCPRCLDADACSYHSSAYVCSPSRSGVPRDPPPTPARPADPPRGRRMGPGPPGRTRNSPAAWAGRLSGESSPCRPPVPPKARHGLAW</sequence>
<organism evidence="2 3">
    <name type="scientific">Trichocladium antarcticum</name>
    <dbReference type="NCBI Taxonomy" id="1450529"/>
    <lineage>
        <taxon>Eukaryota</taxon>
        <taxon>Fungi</taxon>
        <taxon>Dikarya</taxon>
        <taxon>Ascomycota</taxon>
        <taxon>Pezizomycotina</taxon>
        <taxon>Sordariomycetes</taxon>
        <taxon>Sordariomycetidae</taxon>
        <taxon>Sordariales</taxon>
        <taxon>Chaetomiaceae</taxon>
        <taxon>Trichocladium</taxon>
    </lineage>
</organism>
<keyword evidence="3" id="KW-1185">Reference proteome</keyword>
<feature type="compositionally biased region" description="Pro residues" evidence="1">
    <location>
        <begin position="121"/>
        <end position="133"/>
    </location>
</feature>
<name>A0AAN6UGG2_9PEZI</name>
<reference evidence="2" key="1">
    <citation type="journal article" date="2023" name="Mol. Phylogenet. Evol.">
        <title>Genome-scale phylogeny and comparative genomics of the fungal order Sordariales.</title>
        <authorList>
            <person name="Hensen N."/>
            <person name="Bonometti L."/>
            <person name="Westerberg I."/>
            <person name="Brannstrom I.O."/>
            <person name="Guillou S."/>
            <person name="Cros-Aarteil S."/>
            <person name="Calhoun S."/>
            <person name="Haridas S."/>
            <person name="Kuo A."/>
            <person name="Mondo S."/>
            <person name="Pangilinan J."/>
            <person name="Riley R."/>
            <person name="LaButti K."/>
            <person name="Andreopoulos B."/>
            <person name="Lipzen A."/>
            <person name="Chen C."/>
            <person name="Yan M."/>
            <person name="Daum C."/>
            <person name="Ng V."/>
            <person name="Clum A."/>
            <person name="Steindorff A."/>
            <person name="Ohm R.A."/>
            <person name="Martin F."/>
            <person name="Silar P."/>
            <person name="Natvig D.O."/>
            <person name="Lalanne C."/>
            <person name="Gautier V."/>
            <person name="Ament-Velasquez S.L."/>
            <person name="Kruys A."/>
            <person name="Hutchinson M.I."/>
            <person name="Powell A.J."/>
            <person name="Barry K."/>
            <person name="Miller A.N."/>
            <person name="Grigoriev I.V."/>
            <person name="Debuchy R."/>
            <person name="Gladieux P."/>
            <person name="Hiltunen Thoren M."/>
            <person name="Johannesson H."/>
        </authorList>
    </citation>
    <scope>NUCLEOTIDE SEQUENCE</scope>
    <source>
        <strain evidence="2">CBS 123565</strain>
    </source>
</reference>
<reference evidence="2" key="2">
    <citation type="submission" date="2023-05" db="EMBL/GenBank/DDBJ databases">
        <authorList>
            <consortium name="Lawrence Berkeley National Laboratory"/>
            <person name="Steindorff A."/>
            <person name="Hensen N."/>
            <person name="Bonometti L."/>
            <person name="Westerberg I."/>
            <person name="Brannstrom I.O."/>
            <person name="Guillou S."/>
            <person name="Cros-Aarteil S."/>
            <person name="Calhoun S."/>
            <person name="Haridas S."/>
            <person name="Kuo A."/>
            <person name="Mondo S."/>
            <person name="Pangilinan J."/>
            <person name="Riley R."/>
            <person name="Labutti K."/>
            <person name="Andreopoulos B."/>
            <person name="Lipzen A."/>
            <person name="Chen C."/>
            <person name="Yanf M."/>
            <person name="Daum C."/>
            <person name="Ng V."/>
            <person name="Clum A."/>
            <person name="Ohm R."/>
            <person name="Martin F."/>
            <person name="Silar P."/>
            <person name="Natvig D."/>
            <person name="Lalanne C."/>
            <person name="Gautier V."/>
            <person name="Ament-Velasquez S.L."/>
            <person name="Kruys A."/>
            <person name="Hutchinson M.I."/>
            <person name="Powell A.J."/>
            <person name="Barry K."/>
            <person name="Miller A.N."/>
            <person name="Grigoriev I.V."/>
            <person name="Debuchy R."/>
            <person name="Gladieux P."/>
            <person name="Thoren M.H."/>
            <person name="Johannesson H."/>
        </authorList>
    </citation>
    <scope>NUCLEOTIDE SEQUENCE</scope>
    <source>
        <strain evidence="2">CBS 123565</strain>
    </source>
</reference>